<feature type="transmembrane region" description="Helical" evidence="1">
    <location>
        <begin position="6"/>
        <end position="24"/>
    </location>
</feature>
<dbReference type="EMBL" id="VFSY01000020">
    <property type="protein sequence ID" value="TPI02376.1"/>
    <property type="molecule type" value="Genomic_DNA"/>
</dbReference>
<organism evidence="2 3">
    <name type="scientific">Mycoplasma struthionis</name>
    <dbReference type="NCBI Taxonomy" id="538220"/>
    <lineage>
        <taxon>Bacteria</taxon>
        <taxon>Bacillati</taxon>
        <taxon>Mycoplasmatota</taxon>
        <taxon>Mollicutes</taxon>
        <taxon>Mycoplasmataceae</taxon>
        <taxon>Mycoplasma</taxon>
    </lineage>
</organism>
<reference evidence="2 3" key="1">
    <citation type="submission" date="2019-06" db="EMBL/GenBank/DDBJ databases">
        <title>A comparative genomics study of ostrich specific Mycoplasmas.</title>
        <authorList>
            <person name="Botes A."/>
            <person name="Nel T."/>
        </authorList>
    </citation>
    <scope>NUCLEOTIDE SEQUENCE [LARGE SCALE GENOMIC DNA]</scope>
    <source>
        <strain evidence="2 3">Ms01</strain>
    </source>
</reference>
<keyword evidence="1" id="KW-0812">Transmembrane</keyword>
<evidence type="ECO:0000313" key="2">
    <source>
        <dbReference type="EMBL" id="TPI02376.1"/>
    </source>
</evidence>
<gene>
    <name evidence="2" type="ORF">FJM01_00810</name>
</gene>
<evidence type="ECO:0000256" key="1">
    <source>
        <dbReference type="SAM" id="Phobius"/>
    </source>
</evidence>
<keyword evidence="1" id="KW-0472">Membrane</keyword>
<comment type="caution">
    <text evidence="2">The sequence shown here is derived from an EMBL/GenBank/DDBJ whole genome shotgun (WGS) entry which is preliminary data.</text>
</comment>
<evidence type="ECO:0000313" key="3">
    <source>
        <dbReference type="Proteomes" id="UP000317904"/>
    </source>
</evidence>
<protein>
    <submittedName>
        <fullName evidence="2">Uncharacterized protein</fullName>
    </submittedName>
</protein>
<dbReference type="AlphaFoldDB" id="A0A502M2A1"/>
<name>A0A502M2A1_9MOLU</name>
<feature type="transmembrane region" description="Helical" evidence="1">
    <location>
        <begin position="70"/>
        <end position="92"/>
    </location>
</feature>
<keyword evidence="1" id="KW-1133">Transmembrane helix</keyword>
<sequence length="127" mass="14897">MSFEDGMWTLVIILIGIPVLGTIYDKIVEHVKKSNKASSEFIQNHPELYKRELTYDEAKEKIKFRTKVGWILYFFSPFIACLFFIATFRLAHKFKIKIILPIIGVVLFYIVVIAVGIFLIWLLKIRK</sequence>
<dbReference type="RefSeq" id="WP_140700947.1">
    <property type="nucleotide sequence ID" value="NZ_VFSY01000020.1"/>
</dbReference>
<proteinExistence type="predicted"/>
<feature type="transmembrane region" description="Helical" evidence="1">
    <location>
        <begin position="98"/>
        <end position="123"/>
    </location>
</feature>
<accession>A0A502M2A1</accession>
<dbReference type="Proteomes" id="UP000317904">
    <property type="component" value="Unassembled WGS sequence"/>
</dbReference>